<feature type="domain" description="Spatacsin C-terminal" evidence="1">
    <location>
        <begin position="218"/>
        <end position="467"/>
    </location>
</feature>
<dbReference type="AlphaFoldDB" id="A0A8C5HR24"/>
<accession>A0A8C5HR24</accession>
<dbReference type="GO" id="GO:0008088">
    <property type="term" value="P:axo-dendritic transport"/>
    <property type="evidence" value="ECO:0007669"/>
    <property type="project" value="TreeGrafter"/>
</dbReference>
<dbReference type="GO" id="GO:0005737">
    <property type="term" value="C:cytoplasm"/>
    <property type="evidence" value="ECO:0007669"/>
    <property type="project" value="TreeGrafter"/>
</dbReference>
<dbReference type="Pfam" id="PF14649">
    <property type="entry name" value="Spatacsin_C"/>
    <property type="match status" value="1"/>
</dbReference>
<dbReference type="GO" id="GO:0045202">
    <property type="term" value="C:synapse"/>
    <property type="evidence" value="ECO:0007669"/>
    <property type="project" value="TreeGrafter"/>
</dbReference>
<sequence length="524" mass="60055">MTLSSVYPSHCAQDKHLIHFLLFVQLHNFPPEQVKSLVAQFGPTLQAHLSIVFEDLQVYSQTSDCDLKVQSGLLRQQKASGTTQHYSDLFQVLLQSQEEASPCRYLLQEAVIQRCPMLAILAACLQRSELLPCLCVWVLTSIDDVTAREATSHLPEAPQDHQWSLHDLSIIWKTLLGRGLVRPLLRGFEFFQRECPLVLVLRMFELCCDYRNFTDAKSKLLDFQRVLITVNHVLPLQWVESQASVLLLTMLHRCSSQYDLHRLLQLLADVDKLLKSNGRCNVLLQSSSLKTALLDYIKRWLPADSEKHNMVALCFSMRREIGENHEMAAKTQLKMIESQPWGELGHSLVKVLSLLKDAAESFSKDSCVRQASRCVCTAKLITLQLHFLNQGSELRIINLRPTEVLNALLALPRCYQVMVVSEAYSYSPDWAEILYQKVILNGDFTFLEEFKHQRPLTSTLFEDIFEKINGGSSTITPNVKRLLTHCEDVYSRYRLAYQHNFYDVTKMLLQDSKTCNYLNDKLAS</sequence>
<dbReference type="GO" id="GO:0007268">
    <property type="term" value="P:chemical synaptic transmission"/>
    <property type="evidence" value="ECO:0007669"/>
    <property type="project" value="TreeGrafter"/>
</dbReference>
<evidence type="ECO:0000313" key="3">
    <source>
        <dbReference type="Proteomes" id="UP000694680"/>
    </source>
</evidence>
<proteinExistence type="predicted"/>
<dbReference type="InterPro" id="IPR028103">
    <property type="entry name" value="Spatacsin"/>
</dbReference>
<dbReference type="GO" id="GO:0007409">
    <property type="term" value="P:axonogenesis"/>
    <property type="evidence" value="ECO:0007669"/>
    <property type="project" value="TreeGrafter"/>
</dbReference>
<dbReference type="Ensembl" id="ENSGWIT00000053399.1">
    <property type="protein sequence ID" value="ENSGWIP00000049406.1"/>
    <property type="gene ID" value="ENSGWIG00000024091.1"/>
</dbReference>
<dbReference type="GO" id="GO:0030424">
    <property type="term" value="C:axon"/>
    <property type="evidence" value="ECO:0007669"/>
    <property type="project" value="TreeGrafter"/>
</dbReference>
<organism evidence="2 3">
    <name type="scientific">Gouania willdenowi</name>
    <name type="common">Blunt-snouted clingfish</name>
    <name type="synonym">Lepadogaster willdenowi</name>
    <dbReference type="NCBI Taxonomy" id="441366"/>
    <lineage>
        <taxon>Eukaryota</taxon>
        <taxon>Metazoa</taxon>
        <taxon>Chordata</taxon>
        <taxon>Craniata</taxon>
        <taxon>Vertebrata</taxon>
        <taxon>Euteleostomi</taxon>
        <taxon>Actinopterygii</taxon>
        <taxon>Neopterygii</taxon>
        <taxon>Teleostei</taxon>
        <taxon>Neoteleostei</taxon>
        <taxon>Acanthomorphata</taxon>
        <taxon>Ovalentaria</taxon>
        <taxon>Blenniimorphae</taxon>
        <taxon>Blenniiformes</taxon>
        <taxon>Gobiesocoidei</taxon>
        <taxon>Gobiesocidae</taxon>
        <taxon>Gobiesocinae</taxon>
        <taxon>Gouania</taxon>
    </lineage>
</organism>
<dbReference type="Proteomes" id="UP000694680">
    <property type="component" value="Chromosome 6"/>
</dbReference>
<dbReference type="InterPro" id="IPR028107">
    <property type="entry name" value="Spatacsin_C_dom"/>
</dbReference>
<name>A0A8C5HR24_GOUWI</name>
<dbReference type="GO" id="GO:0048489">
    <property type="term" value="P:synaptic vesicle transport"/>
    <property type="evidence" value="ECO:0007669"/>
    <property type="project" value="TreeGrafter"/>
</dbReference>
<keyword evidence="3" id="KW-1185">Reference proteome</keyword>
<protein>
    <recommendedName>
        <fullName evidence="1">Spatacsin C-terminal domain-containing protein</fullName>
    </recommendedName>
</protein>
<evidence type="ECO:0000259" key="1">
    <source>
        <dbReference type="Pfam" id="PF14649"/>
    </source>
</evidence>
<dbReference type="GO" id="GO:0030425">
    <property type="term" value="C:dendrite"/>
    <property type="evidence" value="ECO:0007669"/>
    <property type="project" value="TreeGrafter"/>
</dbReference>
<dbReference type="PANTHER" id="PTHR13650:SF0">
    <property type="entry name" value="SPATACSIN"/>
    <property type="match status" value="1"/>
</dbReference>
<evidence type="ECO:0000313" key="2">
    <source>
        <dbReference type="Ensembl" id="ENSGWIP00000049406.1"/>
    </source>
</evidence>
<dbReference type="PANTHER" id="PTHR13650">
    <property type="entry name" value="SPATACSIN"/>
    <property type="match status" value="1"/>
</dbReference>
<reference evidence="2" key="1">
    <citation type="submission" date="2020-06" db="EMBL/GenBank/DDBJ databases">
        <authorList>
            <consortium name="Wellcome Sanger Institute Data Sharing"/>
        </authorList>
    </citation>
    <scope>NUCLEOTIDE SEQUENCE [LARGE SCALE GENOMIC DNA]</scope>
</reference>
<reference evidence="2" key="2">
    <citation type="submission" date="2025-08" db="UniProtKB">
        <authorList>
            <consortium name="Ensembl"/>
        </authorList>
    </citation>
    <scope>IDENTIFICATION</scope>
</reference>
<reference evidence="2" key="3">
    <citation type="submission" date="2025-09" db="UniProtKB">
        <authorList>
            <consortium name="Ensembl"/>
        </authorList>
    </citation>
    <scope>IDENTIFICATION</scope>
</reference>